<dbReference type="EMBL" id="CP092875">
    <property type="protein sequence ID" value="UYV75447.1"/>
    <property type="molecule type" value="Genomic_DNA"/>
</dbReference>
<proteinExistence type="predicted"/>
<dbReference type="InterPro" id="IPR040676">
    <property type="entry name" value="DUF5641"/>
</dbReference>
<dbReference type="Proteomes" id="UP001235939">
    <property type="component" value="Chromosome 13"/>
</dbReference>
<evidence type="ECO:0000259" key="1">
    <source>
        <dbReference type="Pfam" id="PF18701"/>
    </source>
</evidence>
<protein>
    <recommendedName>
        <fullName evidence="1">DUF5641 domain-containing protein</fullName>
    </recommendedName>
</protein>
<reference evidence="2 3" key="1">
    <citation type="submission" date="2022-01" db="EMBL/GenBank/DDBJ databases">
        <title>A chromosomal length assembly of Cordylochernes scorpioides.</title>
        <authorList>
            <person name="Zeh D."/>
            <person name="Zeh J."/>
        </authorList>
    </citation>
    <scope>NUCLEOTIDE SEQUENCE [LARGE SCALE GENOMIC DNA]</scope>
    <source>
        <strain evidence="2">IN4F17</strain>
        <tissue evidence="2">Whole Body</tissue>
    </source>
</reference>
<evidence type="ECO:0000313" key="3">
    <source>
        <dbReference type="Proteomes" id="UP001235939"/>
    </source>
</evidence>
<feature type="domain" description="DUF5641" evidence="1">
    <location>
        <begin position="2"/>
        <end position="46"/>
    </location>
</feature>
<gene>
    <name evidence="2" type="ORF">LAZ67_13000304</name>
</gene>
<dbReference type="Pfam" id="PF18701">
    <property type="entry name" value="DUF5641"/>
    <property type="match status" value="1"/>
</dbReference>
<evidence type="ECO:0000313" key="2">
    <source>
        <dbReference type="EMBL" id="UYV75447.1"/>
    </source>
</evidence>
<accession>A0ABY6L2S8</accession>
<sequence length="161" mass="19189">MTRSKWHHQTEPIRTGDLVFLVDELHPRNTWKRGFVSDVHFGPQHHSQAKMDLNLISKQQWTTTSYPYTHATMDLNLIAKQQWNKLIPIKYLFILSYRENPVWHVCLIKAFVVFPLNNDPQHHNHVKMDLSRIPLQQRISTSFPSNNRLQPHTHIPMQQWT</sequence>
<name>A0ABY6L2S8_9ARAC</name>
<organism evidence="2 3">
    <name type="scientific">Cordylochernes scorpioides</name>
    <dbReference type="NCBI Taxonomy" id="51811"/>
    <lineage>
        <taxon>Eukaryota</taxon>
        <taxon>Metazoa</taxon>
        <taxon>Ecdysozoa</taxon>
        <taxon>Arthropoda</taxon>
        <taxon>Chelicerata</taxon>
        <taxon>Arachnida</taxon>
        <taxon>Pseudoscorpiones</taxon>
        <taxon>Cheliferoidea</taxon>
        <taxon>Chernetidae</taxon>
        <taxon>Cordylochernes</taxon>
    </lineage>
</organism>
<keyword evidence="3" id="KW-1185">Reference proteome</keyword>